<evidence type="ECO:0000313" key="2">
    <source>
        <dbReference type="EMBL" id="GAA5530265.1"/>
    </source>
</evidence>
<dbReference type="Proteomes" id="UP001428290">
    <property type="component" value="Unassembled WGS sequence"/>
</dbReference>
<keyword evidence="3" id="KW-1185">Reference proteome</keyword>
<organism evidence="2 3">
    <name type="scientific">Herpetosiphon gulosus</name>
    <dbReference type="NCBI Taxonomy" id="1973496"/>
    <lineage>
        <taxon>Bacteria</taxon>
        <taxon>Bacillati</taxon>
        <taxon>Chloroflexota</taxon>
        <taxon>Chloroflexia</taxon>
        <taxon>Herpetosiphonales</taxon>
        <taxon>Herpetosiphonaceae</taxon>
        <taxon>Herpetosiphon</taxon>
    </lineage>
</organism>
<sequence>MRSTVFGCVLVAFGLISCASPSVAPAQVAAIPSATPAPTPTEVLPACFTEVPALPPQPELAAIPLPPTTRIKGRFEKDTGPITFIGGVIGDPDAIAAFFESNLPVAGFSIDYADSEPGESDGIFSKDGQSFRWHLVAQTHCPEVTALQMLINREE</sequence>
<dbReference type="RefSeq" id="WP_345723863.1">
    <property type="nucleotide sequence ID" value="NZ_BAABRU010000017.1"/>
</dbReference>
<name>A0ABP9X4D8_9CHLR</name>
<feature type="chain" id="PRO_5046613495" description="Lipoprotein" evidence="1">
    <location>
        <begin position="25"/>
        <end position="155"/>
    </location>
</feature>
<evidence type="ECO:0000256" key="1">
    <source>
        <dbReference type="SAM" id="SignalP"/>
    </source>
</evidence>
<gene>
    <name evidence="2" type="ORF">Hgul01_04083</name>
</gene>
<comment type="caution">
    <text evidence="2">The sequence shown here is derived from an EMBL/GenBank/DDBJ whole genome shotgun (WGS) entry which is preliminary data.</text>
</comment>
<dbReference type="PROSITE" id="PS51257">
    <property type="entry name" value="PROKAR_LIPOPROTEIN"/>
    <property type="match status" value="1"/>
</dbReference>
<evidence type="ECO:0008006" key="4">
    <source>
        <dbReference type="Google" id="ProtNLM"/>
    </source>
</evidence>
<reference evidence="2 3" key="1">
    <citation type="submission" date="2024-02" db="EMBL/GenBank/DDBJ databases">
        <title>Herpetosiphon gulosus NBRC 112829.</title>
        <authorList>
            <person name="Ichikawa N."/>
            <person name="Katano-Makiyama Y."/>
            <person name="Hidaka K."/>
        </authorList>
    </citation>
    <scope>NUCLEOTIDE SEQUENCE [LARGE SCALE GENOMIC DNA]</scope>
    <source>
        <strain evidence="2 3">NBRC 112829</strain>
    </source>
</reference>
<feature type="signal peptide" evidence="1">
    <location>
        <begin position="1"/>
        <end position="24"/>
    </location>
</feature>
<protein>
    <recommendedName>
        <fullName evidence="4">Lipoprotein</fullName>
    </recommendedName>
</protein>
<proteinExistence type="predicted"/>
<evidence type="ECO:0000313" key="3">
    <source>
        <dbReference type="Proteomes" id="UP001428290"/>
    </source>
</evidence>
<dbReference type="EMBL" id="BAABRU010000017">
    <property type="protein sequence ID" value="GAA5530265.1"/>
    <property type="molecule type" value="Genomic_DNA"/>
</dbReference>
<accession>A0ABP9X4D8</accession>
<keyword evidence="1" id="KW-0732">Signal</keyword>